<organism evidence="8 9">
    <name type="scientific">Chryseolinea serpens</name>
    <dbReference type="NCBI Taxonomy" id="947013"/>
    <lineage>
        <taxon>Bacteria</taxon>
        <taxon>Pseudomonadati</taxon>
        <taxon>Bacteroidota</taxon>
        <taxon>Cytophagia</taxon>
        <taxon>Cytophagales</taxon>
        <taxon>Fulvivirgaceae</taxon>
        <taxon>Chryseolinea</taxon>
    </lineage>
</organism>
<dbReference type="InterPro" id="IPR042128">
    <property type="entry name" value="NuoE_dom"/>
</dbReference>
<proteinExistence type="inferred from homology"/>
<dbReference type="RefSeq" id="WP_073140898.1">
    <property type="nucleotide sequence ID" value="NZ_FQWQ01000004.1"/>
</dbReference>
<comment type="cofactor">
    <cofactor evidence="7">
        <name>[2Fe-2S] cluster</name>
        <dbReference type="ChEBI" id="CHEBI:190135"/>
    </cofactor>
    <text evidence="7">Binds 1 [2Fe-2S] cluster.</text>
</comment>
<dbReference type="PANTHER" id="PTHR10371">
    <property type="entry name" value="NADH DEHYDROGENASE UBIQUINONE FLAVOPROTEIN 2, MITOCHONDRIAL"/>
    <property type="match status" value="1"/>
</dbReference>
<keyword evidence="3 7" id="KW-0479">Metal-binding</keyword>
<comment type="cofactor">
    <cofactor evidence="6">
        <name>[2Fe-2S] cluster</name>
        <dbReference type="ChEBI" id="CHEBI:190135"/>
    </cofactor>
</comment>
<keyword evidence="5 7" id="KW-0411">Iron-sulfur</keyword>
<dbReference type="STRING" id="947013.SAMN04488109_5447"/>
<sequence length="154" mass="17526">MLTVEEKIEIDKAIHEVPVKKAACIEALKVVQQKRRWVSDESIKDIAAYMDMSPEELDSVATFYNLIFRRPVGRHIILICDSISCYVMGQEKLTDLITKQLGIRYGQTTLDGRYTFLPNPCLGTCDHAPALMIDNDLYRDVTAEQLEEILGKYA</sequence>
<dbReference type="EMBL" id="FQWQ01000004">
    <property type="protein sequence ID" value="SHH79237.1"/>
    <property type="molecule type" value="Genomic_DNA"/>
</dbReference>
<feature type="binding site" evidence="7">
    <location>
        <position position="80"/>
    </location>
    <ligand>
        <name>[2Fe-2S] cluster</name>
        <dbReference type="ChEBI" id="CHEBI:190135"/>
    </ligand>
</feature>
<dbReference type="Gene3D" id="1.10.10.1590">
    <property type="entry name" value="NADH-quinone oxidoreductase subunit E"/>
    <property type="match status" value="1"/>
</dbReference>
<evidence type="ECO:0000256" key="7">
    <source>
        <dbReference type="PIRSR" id="PIRSR000216-1"/>
    </source>
</evidence>
<dbReference type="FunFam" id="3.40.30.10:FF:000015">
    <property type="entry name" value="NADH-quinone oxidoreductase subunit E"/>
    <property type="match status" value="1"/>
</dbReference>
<evidence type="ECO:0000313" key="9">
    <source>
        <dbReference type="Proteomes" id="UP000184212"/>
    </source>
</evidence>
<protein>
    <submittedName>
        <fullName evidence="8">NADH dehydrogenase subunit E</fullName>
    </submittedName>
</protein>
<dbReference type="InterPro" id="IPR036249">
    <property type="entry name" value="Thioredoxin-like_sf"/>
</dbReference>
<reference evidence="8 9" key="1">
    <citation type="submission" date="2016-11" db="EMBL/GenBank/DDBJ databases">
        <authorList>
            <person name="Jaros S."/>
            <person name="Januszkiewicz K."/>
            <person name="Wedrychowicz H."/>
        </authorList>
    </citation>
    <scope>NUCLEOTIDE SEQUENCE [LARGE SCALE GENOMIC DNA]</scope>
    <source>
        <strain evidence="8 9">DSM 24574</strain>
    </source>
</reference>
<dbReference type="NCBIfam" id="NF005722">
    <property type="entry name" value="PRK07539.1-2"/>
    <property type="match status" value="1"/>
</dbReference>
<dbReference type="PANTHER" id="PTHR10371:SF3">
    <property type="entry name" value="NADH DEHYDROGENASE [UBIQUINONE] FLAVOPROTEIN 2, MITOCHONDRIAL"/>
    <property type="match status" value="1"/>
</dbReference>
<evidence type="ECO:0000256" key="6">
    <source>
        <dbReference type="ARBA" id="ARBA00034078"/>
    </source>
</evidence>
<dbReference type="CDD" id="cd03064">
    <property type="entry name" value="TRX_Fd_NuoE"/>
    <property type="match status" value="1"/>
</dbReference>
<dbReference type="PIRSF" id="PIRSF000216">
    <property type="entry name" value="NADH_DH_24kDa"/>
    <property type="match status" value="1"/>
</dbReference>
<dbReference type="Proteomes" id="UP000184212">
    <property type="component" value="Unassembled WGS sequence"/>
</dbReference>
<dbReference type="GO" id="GO:0046872">
    <property type="term" value="F:metal ion binding"/>
    <property type="evidence" value="ECO:0007669"/>
    <property type="project" value="UniProtKB-KW"/>
</dbReference>
<keyword evidence="4 7" id="KW-0408">Iron</keyword>
<dbReference type="InterPro" id="IPR002023">
    <property type="entry name" value="NuoE-like"/>
</dbReference>
<dbReference type="InterPro" id="IPR041921">
    <property type="entry name" value="NuoE_N"/>
</dbReference>
<accession>A0A1M5VVK7</accession>
<gene>
    <name evidence="8" type="ORF">SAMN04488109_5447</name>
</gene>
<feature type="binding site" evidence="7">
    <location>
        <position position="121"/>
    </location>
    <ligand>
        <name>[2Fe-2S] cluster</name>
        <dbReference type="ChEBI" id="CHEBI:190135"/>
    </ligand>
</feature>
<dbReference type="NCBIfam" id="TIGR01958">
    <property type="entry name" value="nuoE_fam"/>
    <property type="match status" value="1"/>
</dbReference>
<evidence type="ECO:0000256" key="1">
    <source>
        <dbReference type="ARBA" id="ARBA00010643"/>
    </source>
</evidence>
<feature type="binding site" evidence="7">
    <location>
        <position position="125"/>
    </location>
    <ligand>
        <name>[2Fe-2S] cluster</name>
        <dbReference type="ChEBI" id="CHEBI:190135"/>
    </ligand>
</feature>
<dbReference type="Gene3D" id="3.40.30.10">
    <property type="entry name" value="Glutaredoxin"/>
    <property type="match status" value="1"/>
</dbReference>
<name>A0A1M5VVK7_9BACT</name>
<evidence type="ECO:0000256" key="2">
    <source>
        <dbReference type="ARBA" id="ARBA00022714"/>
    </source>
</evidence>
<evidence type="ECO:0000256" key="3">
    <source>
        <dbReference type="ARBA" id="ARBA00022723"/>
    </source>
</evidence>
<dbReference type="Pfam" id="PF01257">
    <property type="entry name" value="2Fe-2S_thioredx"/>
    <property type="match status" value="1"/>
</dbReference>
<evidence type="ECO:0000313" key="8">
    <source>
        <dbReference type="EMBL" id="SHH79237.1"/>
    </source>
</evidence>
<keyword evidence="9" id="KW-1185">Reference proteome</keyword>
<evidence type="ECO:0000256" key="4">
    <source>
        <dbReference type="ARBA" id="ARBA00023004"/>
    </source>
</evidence>
<keyword evidence="2 7" id="KW-0001">2Fe-2S</keyword>
<dbReference type="GO" id="GO:0003954">
    <property type="term" value="F:NADH dehydrogenase activity"/>
    <property type="evidence" value="ECO:0007669"/>
    <property type="project" value="TreeGrafter"/>
</dbReference>
<comment type="similarity">
    <text evidence="1">Belongs to the complex I 24 kDa subunit family.</text>
</comment>
<evidence type="ECO:0000256" key="5">
    <source>
        <dbReference type="ARBA" id="ARBA00023014"/>
    </source>
</evidence>
<dbReference type="GO" id="GO:0051537">
    <property type="term" value="F:2 iron, 2 sulfur cluster binding"/>
    <property type="evidence" value="ECO:0007669"/>
    <property type="project" value="UniProtKB-KW"/>
</dbReference>
<dbReference type="SUPFAM" id="SSF52833">
    <property type="entry name" value="Thioredoxin-like"/>
    <property type="match status" value="1"/>
</dbReference>
<dbReference type="OrthoDB" id="9807941at2"/>
<feature type="binding site" evidence="7">
    <location>
        <position position="85"/>
    </location>
    <ligand>
        <name>[2Fe-2S] cluster</name>
        <dbReference type="ChEBI" id="CHEBI:190135"/>
    </ligand>
</feature>
<dbReference type="AlphaFoldDB" id="A0A1M5VVK7"/>